<feature type="transmembrane region" description="Helical" evidence="11">
    <location>
        <begin position="30"/>
        <end position="50"/>
    </location>
</feature>
<evidence type="ECO:0000256" key="6">
    <source>
        <dbReference type="ARBA" id="ARBA00022692"/>
    </source>
</evidence>
<name>A0A9P7BGF9_9ASCO</name>
<dbReference type="PANTHER" id="PTHR31030">
    <property type="entry name" value="PLASMA MEMBRANE FUSION PROTEIN PRM1"/>
    <property type="match status" value="1"/>
</dbReference>
<comment type="similarity">
    <text evidence="3 11">Belongs to the PRM1 family.</text>
</comment>
<keyword evidence="8 11" id="KW-1133">Transmembrane helix</keyword>
<feature type="transmembrane region" description="Helical" evidence="11">
    <location>
        <begin position="412"/>
        <end position="433"/>
    </location>
</feature>
<evidence type="ECO:0000256" key="4">
    <source>
        <dbReference type="ARBA" id="ARBA00017621"/>
    </source>
</evidence>
<dbReference type="EMBL" id="PUHW01000129">
    <property type="protein sequence ID" value="KAG0688699.1"/>
    <property type="molecule type" value="Genomic_DNA"/>
</dbReference>
<feature type="transmembrane region" description="Helical" evidence="11">
    <location>
        <begin position="315"/>
        <end position="334"/>
    </location>
</feature>
<evidence type="ECO:0000256" key="10">
    <source>
        <dbReference type="ARBA" id="ARBA00023180"/>
    </source>
</evidence>
<protein>
    <recommendedName>
        <fullName evidence="4 11">Plasma membrane fusion protein PRM1</fullName>
    </recommendedName>
</protein>
<dbReference type="Proteomes" id="UP000697127">
    <property type="component" value="Unassembled WGS sequence"/>
</dbReference>
<dbReference type="PANTHER" id="PTHR31030:SF1">
    <property type="entry name" value="PLASMA MEMBRANE FUSION PROTEIN PRM1"/>
    <property type="match status" value="1"/>
</dbReference>
<evidence type="ECO:0000256" key="9">
    <source>
        <dbReference type="ARBA" id="ARBA00023136"/>
    </source>
</evidence>
<evidence type="ECO:0000256" key="5">
    <source>
        <dbReference type="ARBA" id="ARBA00022475"/>
    </source>
</evidence>
<keyword evidence="13" id="KW-1185">Reference proteome</keyword>
<reference evidence="12" key="1">
    <citation type="submission" date="2020-11" db="EMBL/GenBank/DDBJ databases">
        <title>Kefir isolates.</title>
        <authorList>
            <person name="Marcisauskas S."/>
            <person name="Kim Y."/>
            <person name="Blasche S."/>
        </authorList>
    </citation>
    <scope>NUCLEOTIDE SEQUENCE</scope>
    <source>
        <strain evidence="12">Olga-1</strain>
    </source>
</reference>
<keyword evidence="9 11" id="KW-0472">Membrane</keyword>
<dbReference type="GO" id="GO:0005886">
    <property type="term" value="C:plasma membrane"/>
    <property type="evidence" value="ECO:0007669"/>
    <property type="project" value="UniProtKB-SubCell"/>
</dbReference>
<evidence type="ECO:0000256" key="8">
    <source>
        <dbReference type="ARBA" id="ARBA00022989"/>
    </source>
</evidence>
<evidence type="ECO:0000256" key="7">
    <source>
        <dbReference type="ARBA" id="ARBA00022971"/>
    </source>
</evidence>
<evidence type="ECO:0000256" key="3">
    <source>
        <dbReference type="ARBA" id="ARBA00010780"/>
    </source>
</evidence>
<comment type="caution">
    <text evidence="11">Lacks conserved residue(s) required for the propagation of feature annotation.</text>
</comment>
<dbReference type="InterPro" id="IPR026777">
    <property type="entry name" value="PRM1"/>
</dbReference>
<evidence type="ECO:0000256" key="2">
    <source>
        <dbReference type="ARBA" id="ARBA00004651"/>
    </source>
</evidence>
<comment type="caution">
    <text evidence="12">The sequence shown here is derived from an EMBL/GenBank/DDBJ whole genome shotgun (WGS) entry which is preliminary data.</text>
</comment>
<gene>
    <name evidence="12" type="primary">PRM1</name>
    <name evidence="12" type="ORF">C6P40_000613</name>
</gene>
<keyword evidence="6 11" id="KW-0812">Transmembrane</keyword>
<proteinExistence type="inferred from homology"/>
<evidence type="ECO:0000256" key="11">
    <source>
        <dbReference type="RuleBase" id="RU366035"/>
    </source>
</evidence>
<dbReference type="GO" id="GO:0043332">
    <property type="term" value="C:mating projection tip"/>
    <property type="evidence" value="ECO:0007669"/>
    <property type="project" value="UniProtKB-UniRule"/>
</dbReference>
<comment type="function">
    <text evidence="1 11">Involved in cell fusion during mating by stabilizing the plasma membrane fusion event.</text>
</comment>
<evidence type="ECO:0000313" key="13">
    <source>
        <dbReference type="Proteomes" id="UP000697127"/>
    </source>
</evidence>
<accession>A0A9P7BGF9</accession>
<sequence length="761" mass="86612">MKDNYTDPITINNSTYRRPYLNFKEKITQLLINPYSVVLFLFIIKLFFFLNSLINTLENARSQTTLLYSSLEDYASNIVSFPHYMAKVSNVMIAKSIESANNGLTKTLELMISASENIIYFVVELSIGTYECLLTAAIDDTAIAALNATEEVITVVNDTIISFATLLEDGLEDLSDAINDVVDTAEDTADALTHLFSNSNSSKKNLTQVHNKVSNINLTISNLKDWEISGNINSKIDKLKNEILNFTDVEYYTKQIIKAPFTELKQQVSDNLNETFSADDMYVPGMAELDFSLGTENINNLYIDLIKIAKTATHVIIGLIALSILILILYEYYIELRDWRRVISASQHLNFANESFIKNSDKKKYNIEVIRCMQDRKSNMIGDIITNKIFRLKNPIIINNIRWMISYCASPILLSFFLLGLLGIISVICQYIILTLITKVDFNGISSEIFENTKDDIYIAFNNSLNEWTNETNIYLQDYENDVNDNLFGWVDTAAMTINNTVTEFDKEMNDALDSIFGNTPLYTPIEQIVGCVIESKLKKIEKAMTWLEDNAKLVMPQMNPKSIMEEMIRIESSNSSSTLTDNIDKFKEKSKELLHDVIKFYKDENIKLLYISIGILIVWFLFFCLGLIMLFWKERKIRIKATINEKVAYDEKEVSSSTIKIPFDGSSLRSLSSDNSWLSVITFNNIAQNFLDKYIKAKERYVRTPTEPSNEDSNVKSIILDNSDISSNIEDAKTLGEDDGTLSVIGESDKSIAKALRWLP</sequence>
<keyword evidence="10" id="KW-0325">Glycoprotein</keyword>
<evidence type="ECO:0000313" key="12">
    <source>
        <dbReference type="EMBL" id="KAG0688699.1"/>
    </source>
</evidence>
<dbReference type="AlphaFoldDB" id="A0A9P7BGF9"/>
<organism evidence="12 13">
    <name type="scientific">Pichia californica</name>
    <dbReference type="NCBI Taxonomy" id="460514"/>
    <lineage>
        <taxon>Eukaryota</taxon>
        <taxon>Fungi</taxon>
        <taxon>Dikarya</taxon>
        <taxon>Ascomycota</taxon>
        <taxon>Saccharomycotina</taxon>
        <taxon>Pichiomycetes</taxon>
        <taxon>Pichiales</taxon>
        <taxon>Pichiaceae</taxon>
        <taxon>Pichia</taxon>
    </lineage>
</organism>
<dbReference type="GO" id="GO:0032220">
    <property type="term" value="P:plasma membrane fusion involved in cytogamy"/>
    <property type="evidence" value="ECO:0007669"/>
    <property type="project" value="TreeGrafter"/>
</dbReference>
<keyword evidence="5 11" id="KW-1003">Cell membrane</keyword>
<comment type="subcellular location">
    <subcellularLocation>
        <location evidence="2 11">Cell membrane</location>
        <topology evidence="2 11">Multi-pass membrane protein</topology>
    </subcellularLocation>
</comment>
<evidence type="ECO:0000256" key="1">
    <source>
        <dbReference type="ARBA" id="ARBA00002512"/>
    </source>
</evidence>
<keyword evidence="7 11" id="KW-0184">Conjugation</keyword>
<feature type="transmembrane region" description="Helical" evidence="11">
    <location>
        <begin position="609"/>
        <end position="633"/>
    </location>
</feature>